<evidence type="ECO:0000256" key="1">
    <source>
        <dbReference type="ARBA" id="ARBA00000198"/>
    </source>
</evidence>
<evidence type="ECO:0000259" key="9">
    <source>
        <dbReference type="PROSITE" id="PS00794"/>
    </source>
</evidence>
<evidence type="ECO:0000313" key="10">
    <source>
        <dbReference type="EMBL" id="MDT8898806.1"/>
    </source>
</evidence>
<dbReference type="InterPro" id="IPR000550">
    <property type="entry name" value="Hppk"/>
</dbReference>
<dbReference type="PANTHER" id="PTHR43071">
    <property type="entry name" value="2-AMINO-4-HYDROXY-6-HYDROXYMETHYLDIHYDROPTERIDINE PYROPHOSPHOKINASE"/>
    <property type="match status" value="1"/>
</dbReference>
<dbReference type="CDD" id="cd00483">
    <property type="entry name" value="HPPK"/>
    <property type="match status" value="1"/>
</dbReference>
<evidence type="ECO:0000256" key="6">
    <source>
        <dbReference type="ARBA" id="ARBA00022777"/>
    </source>
</evidence>
<dbReference type="SUPFAM" id="SSF55083">
    <property type="entry name" value="6-hydroxymethyl-7,8-dihydropterin pyrophosphokinase, HPPK"/>
    <property type="match status" value="1"/>
</dbReference>
<dbReference type="Proteomes" id="UP001254165">
    <property type="component" value="Unassembled WGS sequence"/>
</dbReference>
<evidence type="ECO:0000256" key="3">
    <source>
        <dbReference type="ARBA" id="ARBA00013253"/>
    </source>
</evidence>
<evidence type="ECO:0000256" key="7">
    <source>
        <dbReference type="ARBA" id="ARBA00022840"/>
    </source>
</evidence>
<organism evidence="10 11">
    <name type="scientific">Thermanaerothrix solaris</name>
    <dbReference type="NCBI Taxonomy" id="3058434"/>
    <lineage>
        <taxon>Bacteria</taxon>
        <taxon>Bacillati</taxon>
        <taxon>Chloroflexota</taxon>
        <taxon>Anaerolineae</taxon>
        <taxon>Anaerolineales</taxon>
        <taxon>Anaerolineaceae</taxon>
        <taxon>Thermanaerothrix</taxon>
    </lineage>
</organism>
<dbReference type="NCBIfam" id="TIGR01498">
    <property type="entry name" value="folK"/>
    <property type="match status" value="1"/>
</dbReference>
<keyword evidence="11" id="KW-1185">Reference proteome</keyword>
<keyword evidence="5" id="KW-0547">Nucleotide-binding</keyword>
<keyword evidence="7" id="KW-0067">ATP-binding</keyword>
<dbReference type="GO" id="GO:0003848">
    <property type="term" value="F:2-amino-4-hydroxy-6-hydroxymethyldihydropteridine diphosphokinase activity"/>
    <property type="evidence" value="ECO:0007669"/>
    <property type="project" value="UniProtKB-EC"/>
</dbReference>
<dbReference type="Gene3D" id="3.30.70.560">
    <property type="entry name" value="7,8-Dihydro-6-hydroxymethylpterin-pyrophosphokinase HPPK"/>
    <property type="match status" value="1"/>
</dbReference>
<keyword evidence="4 10" id="KW-0808">Transferase</keyword>
<comment type="catalytic activity">
    <reaction evidence="1">
        <text>6-hydroxymethyl-7,8-dihydropterin + ATP = (7,8-dihydropterin-6-yl)methyl diphosphate + AMP + H(+)</text>
        <dbReference type="Rhea" id="RHEA:11412"/>
        <dbReference type="ChEBI" id="CHEBI:15378"/>
        <dbReference type="ChEBI" id="CHEBI:30616"/>
        <dbReference type="ChEBI" id="CHEBI:44841"/>
        <dbReference type="ChEBI" id="CHEBI:72950"/>
        <dbReference type="ChEBI" id="CHEBI:456215"/>
        <dbReference type="EC" id="2.7.6.3"/>
    </reaction>
</comment>
<evidence type="ECO:0000256" key="2">
    <source>
        <dbReference type="ARBA" id="ARBA00005051"/>
    </source>
</evidence>
<evidence type="ECO:0000256" key="8">
    <source>
        <dbReference type="ARBA" id="ARBA00022909"/>
    </source>
</evidence>
<dbReference type="InterPro" id="IPR035907">
    <property type="entry name" value="Hppk_sf"/>
</dbReference>
<evidence type="ECO:0000313" key="11">
    <source>
        <dbReference type="Proteomes" id="UP001254165"/>
    </source>
</evidence>
<comment type="pathway">
    <text evidence="2">Cofactor biosynthesis; tetrahydrofolate biosynthesis; 2-amino-4-hydroxy-6-hydroxymethyl-7,8-dihydropteridine diphosphate from 7,8-dihydroneopterin triphosphate: step 4/4.</text>
</comment>
<keyword evidence="6" id="KW-0418">Kinase</keyword>
<dbReference type="PANTHER" id="PTHR43071:SF1">
    <property type="entry name" value="2-AMINO-4-HYDROXY-6-HYDROXYMETHYLDIHYDROPTERIDINE PYROPHOSPHOKINASE"/>
    <property type="match status" value="1"/>
</dbReference>
<evidence type="ECO:0000256" key="4">
    <source>
        <dbReference type="ARBA" id="ARBA00022679"/>
    </source>
</evidence>
<evidence type="ECO:0000256" key="5">
    <source>
        <dbReference type="ARBA" id="ARBA00022741"/>
    </source>
</evidence>
<dbReference type="PROSITE" id="PS00794">
    <property type="entry name" value="HPPK"/>
    <property type="match status" value="1"/>
</dbReference>
<dbReference type="EC" id="2.7.6.3" evidence="3"/>
<protein>
    <recommendedName>
        <fullName evidence="3">2-amino-4-hydroxy-6-hydroxymethyldihydropteridine diphosphokinase</fullName>
        <ecNumber evidence="3">2.7.6.3</ecNumber>
    </recommendedName>
</protein>
<comment type="caution">
    <text evidence="10">The sequence shown here is derived from an EMBL/GenBank/DDBJ whole genome shotgun (WGS) entry which is preliminary data.</text>
</comment>
<feature type="domain" description="7,8-dihydro-6-hydroxymethylpterin-pyrophosphokinase" evidence="9">
    <location>
        <begin position="96"/>
        <end position="107"/>
    </location>
</feature>
<dbReference type="RefSeq" id="WP_315625470.1">
    <property type="nucleotide sequence ID" value="NZ_JAUHMF010000002.1"/>
</dbReference>
<name>A0ABU3NSH9_9CHLR</name>
<sequence>MRTEANHGAAWVTVYLALGTNLGDRLANLRRALAALPPEVQPLRASAVYETPPWGITEQPRFLNMVVEARTRLEPLPLLHYLKTLESQLGRQPGVRYGPRLIDLDILLYGDMVINLPELTVPHPRMAERAFVLVPLCDLYPQGRHPLLNETFEALRARVDCREIEIWAEAAAVWPQVG</sequence>
<proteinExistence type="predicted"/>
<keyword evidence="8" id="KW-0289">Folate biosynthesis</keyword>
<dbReference type="EMBL" id="JAUHMF010000002">
    <property type="protein sequence ID" value="MDT8898806.1"/>
    <property type="molecule type" value="Genomic_DNA"/>
</dbReference>
<gene>
    <name evidence="10" type="primary">folK</name>
    <name evidence="10" type="ORF">QYE77_11085</name>
</gene>
<dbReference type="Pfam" id="PF01288">
    <property type="entry name" value="HPPK"/>
    <property type="match status" value="1"/>
</dbReference>
<reference evidence="10 11" key="1">
    <citation type="submission" date="2023-07" db="EMBL/GenBank/DDBJ databases">
        <title>Novel species of Thermanaerothrix with wide hydrolytic capabilities.</title>
        <authorList>
            <person name="Zayulina K.S."/>
            <person name="Podosokorskaya O.A."/>
            <person name="Elcheninov A.G."/>
        </authorList>
    </citation>
    <scope>NUCLEOTIDE SEQUENCE [LARGE SCALE GENOMIC DNA]</scope>
    <source>
        <strain evidence="10 11">4228-RoL</strain>
    </source>
</reference>
<accession>A0ABU3NSH9</accession>